<feature type="domain" description="PH" evidence="5">
    <location>
        <begin position="14"/>
        <end position="109"/>
    </location>
</feature>
<dbReference type="InterPro" id="IPR000648">
    <property type="entry name" value="Oxysterol-bd"/>
</dbReference>
<dbReference type="AlphaFoldDB" id="A0AAD5QVM2"/>
<evidence type="ECO:0000256" key="2">
    <source>
        <dbReference type="ARBA" id="ARBA00023055"/>
    </source>
</evidence>
<evidence type="ECO:0000256" key="4">
    <source>
        <dbReference type="SAM" id="MobiDB-lite"/>
    </source>
</evidence>
<keyword evidence="3" id="KW-0446">Lipid-binding</keyword>
<comment type="caution">
    <text evidence="6">The sequence shown here is derived from an EMBL/GenBank/DDBJ whole genome shotgun (WGS) entry which is preliminary data.</text>
</comment>
<dbReference type="GO" id="GO:0006869">
    <property type="term" value="P:lipid transport"/>
    <property type="evidence" value="ECO:0007669"/>
    <property type="project" value="UniProtKB-KW"/>
</dbReference>
<dbReference type="SUPFAM" id="SSF50729">
    <property type="entry name" value="PH domain-like"/>
    <property type="match status" value="1"/>
</dbReference>
<dbReference type="InterPro" id="IPR011993">
    <property type="entry name" value="PH-like_dom_sf"/>
</dbReference>
<dbReference type="Proteomes" id="UP001196413">
    <property type="component" value="Unassembled WGS sequence"/>
</dbReference>
<evidence type="ECO:0000256" key="1">
    <source>
        <dbReference type="ARBA" id="ARBA00022448"/>
    </source>
</evidence>
<keyword evidence="7" id="KW-1185">Reference proteome</keyword>
<proteinExistence type="predicted"/>
<dbReference type="InterPro" id="IPR001849">
    <property type="entry name" value="PH_domain"/>
</dbReference>
<gene>
    <name evidence="6" type="ORF">KIN20_023016</name>
</gene>
<evidence type="ECO:0000313" key="6">
    <source>
        <dbReference type="EMBL" id="KAJ1363204.1"/>
    </source>
</evidence>
<accession>A0AAD5QVM2</accession>
<organism evidence="6 7">
    <name type="scientific">Parelaphostrongylus tenuis</name>
    <name type="common">Meningeal worm</name>
    <dbReference type="NCBI Taxonomy" id="148309"/>
    <lineage>
        <taxon>Eukaryota</taxon>
        <taxon>Metazoa</taxon>
        <taxon>Ecdysozoa</taxon>
        <taxon>Nematoda</taxon>
        <taxon>Chromadorea</taxon>
        <taxon>Rhabditida</taxon>
        <taxon>Rhabditina</taxon>
        <taxon>Rhabditomorpha</taxon>
        <taxon>Strongyloidea</taxon>
        <taxon>Metastrongylidae</taxon>
        <taxon>Parelaphostrongylus</taxon>
    </lineage>
</organism>
<dbReference type="GO" id="GO:0032934">
    <property type="term" value="F:sterol binding"/>
    <property type="evidence" value="ECO:0007669"/>
    <property type="project" value="TreeGrafter"/>
</dbReference>
<dbReference type="EMBL" id="JAHQIW010004636">
    <property type="protein sequence ID" value="KAJ1363204.1"/>
    <property type="molecule type" value="Genomic_DNA"/>
</dbReference>
<sequence length="271" mass="31625">MIELGRQRRRRPQLRRMEGPLSKWTNMVHGWQYRWFRLEEDVLLYYTSREKMLKGQQRGCMRLHGAVVGIDGENNSLFTVTVDGKVFHLQGRDEKERNHWVRALESVIRECGGYRRAPRTKESISEVFKQKVVEADRLLSEIILQVRRLDTLKEHAGEKECRNVDDLLSSSNKLLDTVKHSIILLQMASSKLEIPEEVRKADNENVNQQTEAGDLRETTADNDDRYASSSQLKEQCKVHHQYVPPISYSSSDEEFYDADEELIDLDKVANY</sequence>
<name>A0AAD5QVM2_PARTN</name>
<protein>
    <recommendedName>
        <fullName evidence="5">PH domain-containing protein</fullName>
    </recommendedName>
</protein>
<dbReference type="GO" id="GO:0005829">
    <property type="term" value="C:cytosol"/>
    <property type="evidence" value="ECO:0007669"/>
    <property type="project" value="TreeGrafter"/>
</dbReference>
<reference evidence="6" key="1">
    <citation type="submission" date="2021-06" db="EMBL/GenBank/DDBJ databases">
        <title>Parelaphostrongylus tenuis whole genome reference sequence.</title>
        <authorList>
            <person name="Garwood T.J."/>
            <person name="Larsen P.A."/>
            <person name="Fountain-Jones N.M."/>
            <person name="Garbe J.R."/>
            <person name="Macchietto M.G."/>
            <person name="Kania S.A."/>
            <person name="Gerhold R.W."/>
            <person name="Richards J.E."/>
            <person name="Wolf T.M."/>
        </authorList>
    </citation>
    <scope>NUCLEOTIDE SEQUENCE</scope>
    <source>
        <strain evidence="6">MNPRO001-30</strain>
        <tissue evidence="6">Meninges</tissue>
    </source>
</reference>
<evidence type="ECO:0000259" key="5">
    <source>
        <dbReference type="PROSITE" id="PS50003"/>
    </source>
</evidence>
<evidence type="ECO:0000256" key="3">
    <source>
        <dbReference type="ARBA" id="ARBA00023121"/>
    </source>
</evidence>
<keyword evidence="2" id="KW-0445">Lipid transport</keyword>
<evidence type="ECO:0000313" key="7">
    <source>
        <dbReference type="Proteomes" id="UP001196413"/>
    </source>
</evidence>
<dbReference type="GO" id="GO:0005794">
    <property type="term" value="C:Golgi apparatus"/>
    <property type="evidence" value="ECO:0007669"/>
    <property type="project" value="TreeGrafter"/>
</dbReference>
<dbReference type="PROSITE" id="PS50003">
    <property type="entry name" value="PH_DOMAIN"/>
    <property type="match status" value="1"/>
</dbReference>
<dbReference type="GO" id="GO:0016020">
    <property type="term" value="C:membrane"/>
    <property type="evidence" value="ECO:0007669"/>
    <property type="project" value="TreeGrafter"/>
</dbReference>
<dbReference type="SMART" id="SM00233">
    <property type="entry name" value="PH"/>
    <property type="match status" value="1"/>
</dbReference>
<keyword evidence="1" id="KW-0813">Transport</keyword>
<feature type="compositionally biased region" description="Basic and acidic residues" evidence="4">
    <location>
        <begin position="213"/>
        <end position="226"/>
    </location>
</feature>
<dbReference type="PANTHER" id="PTHR10972:SF200">
    <property type="entry name" value="OXYSTEROL-BINDING PROTEIN-RELATED PROTEIN 9"/>
    <property type="match status" value="1"/>
</dbReference>
<feature type="region of interest" description="Disordered" evidence="4">
    <location>
        <begin position="199"/>
        <end position="236"/>
    </location>
</feature>
<dbReference type="Gene3D" id="2.30.29.30">
    <property type="entry name" value="Pleckstrin-homology domain (PH domain)/Phosphotyrosine-binding domain (PTB)"/>
    <property type="match status" value="1"/>
</dbReference>
<dbReference type="PANTHER" id="PTHR10972">
    <property type="entry name" value="OXYSTEROL-BINDING PROTEIN-RELATED"/>
    <property type="match status" value="1"/>
</dbReference>
<dbReference type="Pfam" id="PF00169">
    <property type="entry name" value="PH"/>
    <property type="match status" value="1"/>
</dbReference>